<evidence type="ECO:0000259" key="4">
    <source>
        <dbReference type="Pfam" id="PF01011"/>
    </source>
</evidence>
<comment type="cofactor">
    <cofactor evidence="1">
        <name>pyrroloquinoline quinone</name>
        <dbReference type="ChEBI" id="CHEBI:58442"/>
    </cofactor>
</comment>
<accession>A0A381UY50</accession>
<evidence type="ECO:0000313" key="5">
    <source>
        <dbReference type="EMBL" id="SVA32661.1"/>
    </source>
</evidence>
<dbReference type="Gene3D" id="2.140.10.10">
    <property type="entry name" value="Quinoprotein alcohol dehydrogenase-like superfamily"/>
    <property type="match status" value="1"/>
</dbReference>
<gene>
    <name evidence="5" type="ORF">METZ01_LOCUS85515</name>
</gene>
<name>A0A381UY50_9ZZZZ</name>
<dbReference type="InterPro" id="IPR002372">
    <property type="entry name" value="PQQ_rpt_dom"/>
</dbReference>
<feature type="domain" description="Pyrrolo-quinoline quinone repeat" evidence="4">
    <location>
        <begin position="451"/>
        <end position="512"/>
    </location>
</feature>
<protein>
    <recommendedName>
        <fullName evidence="4">Pyrrolo-quinoline quinone repeat domain-containing protein</fullName>
    </recommendedName>
</protein>
<organism evidence="5">
    <name type="scientific">marine metagenome</name>
    <dbReference type="NCBI Taxonomy" id="408172"/>
    <lineage>
        <taxon>unclassified sequences</taxon>
        <taxon>metagenomes</taxon>
        <taxon>ecological metagenomes</taxon>
    </lineage>
</organism>
<dbReference type="PANTHER" id="PTHR32303">
    <property type="entry name" value="QUINOPROTEIN ALCOHOL DEHYDROGENASE (CYTOCHROME C)"/>
    <property type="match status" value="1"/>
</dbReference>
<proteinExistence type="inferred from homology"/>
<evidence type="ECO:0000256" key="2">
    <source>
        <dbReference type="ARBA" id="ARBA00008156"/>
    </source>
</evidence>
<sequence>MVVVFGTPPAAAQLVNVTPVTDATLANPPETDWLHWRRTQDGWGYSPIDQITRENVGQLQLAWSWALEPGVQQTTPLVRDGVMYVTSPGNVVHALNAATGDLLWEHRRQFETTAGRQRQTRGLSMYGDKIFLNTADAHVVALDANTGEVVWDAEVADAAKGFRFTSGAIVAQGKVISGITGCLRFWDDGCFITAHDSETGQELWRTSTVARPGEPGGDTWGDLPMMLRAGGDAWITGSYDAELGLTYWGVAQAKPWSQASRTTDGDALYTSSTLALDPETGEMKWYYQHIPGESHDMDEVFERVLVNVDGRASVFTMGKLGILWQLDRATGEFVRATDLGYQDLLDVNPTTGRVAYRDGVMPQLGVELEFCPSHSGFKSWRAMAYSPDTEAFYIPLTLNCQRSTYIEVEQIEGGGNGGLGRRENLFHPASGGNLGEFVAMSVTGEILWSQRKRTPYNSAALTTAGGLVFVGDWDRFVYAYDIETGESLWETRLPTSAQGFPITYSVAGRQYVAVPAGTGSGSWATIPLQLTPEKRRPASGGNGLFVFALPEES</sequence>
<evidence type="ECO:0000256" key="3">
    <source>
        <dbReference type="ARBA" id="ARBA00023002"/>
    </source>
</evidence>
<dbReference type="Pfam" id="PF01011">
    <property type="entry name" value="PQQ"/>
    <property type="match status" value="2"/>
</dbReference>
<dbReference type="InterPro" id="IPR018391">
    <property type="entry name" value="PQQ_b-propeller_rpt"/>
</dbReference>
<feature type="domain" description="Pyrrolo-quinoline quinone repeat" evidence="4">
    <location>
        <begin position="33"/>
        <end position="334"/>
    </location>
</feature>
<dbReference type="InterPro" id="IPR011047">
    <property type="entry name" value="Quinoprotein_ADH-like_sf"/>
</dbReference>
<dbReference type="EMBL" id="UINC01007319">
    <property type="protein sequence ID" value="SVA32661.1"/>
    <property type="molecule type" value="Genomic_DNA"/>
</dbReference>
<dbReference type="SUPFAM" id="SSF50998">
    <property type="entry name" value="Quinoprotein alcohol dehydrogenase-like"/>
    <property type="match status" value="1"/>
</dbReference>
<dbReference type="PANTHER" id="PTHR32303:SF20">
    <property type="entry name" value="QUINOPROTEIN ETHANOL DEHYDROGENASE"/>
    <property type="match status" value="1"/>
</dbReference>
<dbReference type="SMART" id="SM00564">
    <property type="entry name" value="PQQ"/>
    <property type="match status" value="5"/>
</dbReference>
<comment type="similarity">
    <text evidence="2">Belongs to the bacterial PQQ dehydrogenase family.</text>
</comment>
<reference evidence="5" key="1">
    <citation type="submission" date="2018-05" db="EMBL/GenBank/DDBJ databases">
        <authorList>
            <person name="Lanie J.A."/>
            <person name="Ng W.-L."/>
            <person name="Kazmierczak K.M."/>
            <person name="Andrzejewski T.M."/>
            <person name="Davidsen T.M."/>
            <person name="Wayne K.J."/>
            <person name="Tettelin H."/>
            <person name="Glass J.I."/>
            <person name="Rusch D."/>
            <person name="Podicherti R."/>
            <person name="Tsui H.-C.T."/>
            <person name="Winkler M.E."/>
        </authorList>
    </citation>
    <scope>NUCLEOTIDE SEQUENCE</scope>
</reference>
<dbReference type="AlphaFoldDB" id="A0A381UY50"/>
<dbReference type="GO" id="GO:0016491">
    <property type="term" value="F:oxidoreductase activity"/>
    <property type="evidence" value="ECO:0007669"/>
    <property type="project" value="UniProtKB-KW"/>
</dbReference>
<keyword evidence="3" id="KW-0560">Oxidoreductase</keyword>
<evidence type="ECO:0000256" key="1">
    <source>
        <dbReference type="ARBA" id="ARBA00001931"/>
    </source>
</evidence>